<comment type="caution">
    <text evidence="3">The sequence shown here is derived from an EMBL/GenBank/DDBJ whole genome shotgun (WGS) entry which is preliminary data.</text>
</comment>
<feature type="region of interest" description="Disordered" evidence="1">
    <location>
        <begin position="123"/>
        <end position="142"/>
    </location>
</feature>
<organism evidence="3 4">
    <name type="scientific">Knoellia sinensis KCTC 19936</name>
    <dbReference type="NCBI Taxonomy" id="1385520"/>
    <lineage>
        <taxon>Bacteria</taxon>
        <taxon>Bacillati</taxon>
        <taxon>Actinomycetota</taxon>
        <taxon>Actinomycetes</taxon>
        <taxon>Micrococcales</taxon>
        <taxon>Intrasporangiaceae</taxon>
        <taxon>Knoellia</taxon>
    </lineage>
</organism>
<reference evidence="3 4" key="1">
    <citation type="submission" date="2013-08" db="EMBL/GenBank/DDBJ databases">
        <title>The genome sequence of Knoellia sinensis.</title>
        <authorList>
            <person name="Zhu W."/>
            <person name="Wang G."/>
        </authorList>
    </citation>
    <scope>NUCLEOTIDE SEQUENCE [LARGE SCALE GENOMIC DNA]</scope>
    <source>
        <strain evidence="3 4">KCTC 19936</strain>
    </source>
</reference>
<dbReference type="AlphaFoldDB" id="A0A0A0J7B6"/>
<evidence type="ECO:0000313" key="4">
    <source>
        <dbReference type="Proteomes" id="UP000030002"/>
    </source>
</evidence>
<keyword evidence="2" id="KW-0472">Membrane</keyword>
<dbReference type="Proteomes" id="UP000030002">
    <property type="component" value="Unassembled WGS sequence"/>
</dbReference>
<name>A0A0A0J7B6_9MICO</name>
<sequence length="142" mass="14864">MTIARVINISIGVLTLVTSFAASWWRYAVDGAFGPSIVLTSAIFGFVAITLIMSLRRTTSSEPTTGNAGMVWLLLLILTTAATWEVIPVLSRPTVGILLALIAGLAIGVAVVPGMNIGTDADDSRGISRGRPGPWGGRGGRW</sequence>
<dbReference type="OrthoDB" id="4871259at2"/>
<feature type="transmembrane region" description="Helical" evidence="2">
    <location>
        <begin position="67"/>
        <end position="87"/>
    </location>
</feature>
<evidence type="ECO:0000313" key="3">
    <source>
        <dbReference type="EMBL" id="KGN32684.1"/>
    </source>
</evidence>
<dbReference type="eggNOG" id="ENOG50322FB">
    <property type="taxonomic scope" value="Bacteria"/>
</dbReference>
<feature type="compositionally biased region" description="Gly residues" evidence="1">
    <location>
        <begin position="133"/>
        <end position="142"/>
    </location>
</feature>
<dbReference type="EMBL" id="AVPJ01000006">
    <property type="protein sequence ID" value="KGN32684.1"/>
    <property type="molecule type" value="Genomic_DNA"/>
</dbReference>
<feature type="transmembrane region" description="Helical" evidence="2">
    <location>
        <begin position="33"/>
        <end position="55"/>
    </location>
</feature>
<gene>
    <name evidence="3" type="ORF">N802_17135</name>
</gene>
<keyword evidence="4" id="KW-1185">Reference proteome</keyword>
<keyword evidence="2" id="KW-1133">Transmembrane helix</keyword>
<dbReference type="RefSeq" id="WP_035915405.1">
    <property type="nucleotide sequence ID" value="NZ_AVPJ01000006.1"/>
</dbReference>
<keyword evidence="2" id="KW-0812">Transmembrane</keyword>
<feature type="transmembrane region" description="Helical" evidence="2">
    <location>
        <begin position="93"/>
        <end position="115"/>
    </location>
</feature>
<evidence type="ECO:0000256" key="1">
    <source>
        <dbReference type="SAM" id="MobiDB-lite"/>
    </source>
</evidence>
<proteinExistence type="predicted"/>
<evidence type="ECO:0000256" key="2">
    <source>
        <dbReference type="SAM" id="Phobius"/>
    </source>
</evidence>
<feature type="transmembrane region" description="Helical" evidence="2">
    <location>
        <begin position="7"/>
        <end position="27"/>
    </location>
</feature>
<accession>A0A0A0J7B6</accession>
<protein>
    <submittedName>
        <fullName evidence="3">Uncharacterized protein</fullName>
    </submittedName>
</protein>